<dbReference type="EMBL" id="DS113863">
    <property type="protein sequence ID" value="EAX94344.1"/>
    <property type="molecule type" value="Genomic_DNA"/>
</dbReference>
<dbReference type="RefSeq" id="XP_001307274.1">
    <property type="nucleotide sequence ID" value="XM_001307273.1"/>
</dbReference>
<evidence type="ECO:0000313" key="10">
    <source>
        <dbReference type="Proteomes" id="UP000001542"/>
    </source>
</evidence>
<gene>
    <name evidence="9" type="ORF">TVAG_441630</name>
</gene>
<reference evidence="9" key="2">
    <citation type="journal article" date="2007" name="Science">
        <title>Draft genome sequence of the sexually transmitted pathogen Trichomonas vaginalis.</title>
        <authorList>
            <person name="Carlton J.M."/>
            <person name="Hirt R.P."/>
            <person name="Silva J.C."/>
            <person name="Delcher A.L."/>
            <person name="Schatz M."/>
            <person name="Zhao Q."/>
            <person name="Wortman J.R."/>
            <person name="Bidwell S.L."/>
            <person name="Alsmark U.C.M."/>
            <person name="Besteiro S."/>
            <person name="Sicheritz-Ponten T."/>
            <person name="Noel C.J."/>
            <person name="Dacks J.B."/>
            <person name="Foster P.G."/>
            <person name="Simillion C."/>
            <person name="Van de Peer Y."/>
            <person name="Miranda-Saavedra D."/>
            <person name="Barton G.J."/>
            <person name="Westrop G.D."/>
            <person name="Mueller S."/>
            <person name="Dessi D."/>
            <person name="Fiori P.L."/>
            <person name="Ren Q."/>
            <person name="Paulsen I."/>
            <person name="Zhang H."/>
            <person name="Bastida-Corcuera F.D."/>
            <person name="Simoes-Barbosa A."/>
            <person name="Brown M.T."/>
            <person name="Hayes R.D."/>
            <person name="Mukherjee M."/>
            <person name="Okumura C.Y."/>
            <person name="Schneider R."/>
            <person name="Smith A.J."/>
            <person name="Vanacova S."/>
            <person name="Villalvazo M."/>
            <person name="Haas B.J."/>
            <person name="Pertea M."/>
            <person name="Feldblyum T.V."/>
            <person name="Utterback T.R."/>
            <person name="Shu C.L."/>
            <person name="Osoegawa K."/>
            <person name="de Jong P.J."/>
            <person name="Hrdy I."/>
            <person name="Horvathova L."/>
            <person name="Zubacova Z."/>
            <person name="Dolezal P."/>
            <person name="Malik S.B."/>
            <person name="Logsdon J.M. Jr."/>
            <person name="Henze K."/>
            <person name="Gupta A."/>
            <person name="Wang C.C."/>
            <person name="Dunne R.L."/>
            <person name="Upcroft J.A."/>
            <person name="Upcroft P."/>
            <person name="White O."/>
            <person name="Salzberg S.L."/>
            <person name="Tang P."/>
            <person name="Chiu C.-H."/>
            <person name="Lee Y.-S."/>
            <person name="Embley T.M."/>
            <person name="Coombs G.H."/>
            <person name="Mottram J.C."/>
            <person name="Tachezy J."/>
            <person name="Fraser-Liggett C.M."/>
            <person name="Johnson P.J."/>
        </authorList>
    </citation>
    <scope>NUCLEOTIDE SEQUENCE [LARGE SCALE GENOMIC DNA]</scope>
    <source>
        <strain evidence="9">G3</strain>
    </source>
</reference>
<dbReference type="InterPro" id="IPR018383">
    <property type="entry name" value="UPF0324_pro"/>
</dbReference>
<keyword evidence="5 8" id="KW-1133">Transmembrane helix</keyword>
<accession>A2FL88</accession>
<dbReference type="PANTHER" id="PTHR30106:SF2">
    <property type="entry name" value="UPF0324 INNER MEMBRANE PROTEIN YEIH"/>
    <property type="match status" value="1"/>
</dbReference>
<feature type="transmembrane region" description="Helical" evidence="8">
    <location>
        <begin position="398"/>
        <end position="419"/>
    </location>
</feature>
<organism evidence="9 10">
    <name type="scientific">Trichomonas vaginalis (strain ATCC PRA-98 / G3)</name>
    <dbReference type="NCBI Taxonomy" id="412133"/>
    <lineage>
        <taxon>Eukaryota</taxon>
        <taxon>Metamonada</taxon>
        <taxon>Parabasalia</taxon>
        <taxon>Trichomonadida</taxon>
        <taxon>Trichomonadidae</taxon>
        <taxon>Trichomonas</taxon>
    </lineage>
</organism>
<keyword evidence="10" id="KW-1185">Reference proteome</keyword>
<dbReference type="PANTHER" id="PTHR30106">
    <property type="entry name" value="INNER MEMBRANE PROTEIN YEIH-RELATED"/>
    <property type="match status" value="1"/>
</dbReference>
<feature type="transmembrane region" description="Helical" evidence="8">
    <location>
        <begin position="72"/>
        <end position="90"/>
    </location>
</feature>
<keyword evidence="6 8" id="KW-0472">Membrane</keyword>
<feature type="region of interest" description="Disordered" evidence="7">
    <location>
        <begin position="1"/>
        <end position="47"/>
    </location>
</feature>
<dbReference type="Proteomes" id="UP000001542">
    <property type="component" value="Unassembled WGS sequence"/>
</dbReference>
<feature type="transmembrane region" description="Helical" evidence="8">
    <location>
        <begin position="158"/>
        <end position="183"/>
    </location>
</feature>
<reference evidence="9" key="1">
    <citation type="submission" date="2006-10" db="EMBL/GenBank/DDBJ databases">
        <authorList>
            <person name="Amadeo P."/>
            <person name="Zhao Q."/>
            <person name="Wortman J."/>
            <person name="Fraser-Liggett C."/>
            <person name="Carlton J."/>
        </authorList>
    </citation>
    <scope>NUCLEOTIDE SEQUENCE</scope>
    <source>
        <strain evidence="9">G3</strain>
    </source>
</reference>
<evidence type="ECO:0000256" key="8">
    <source>
        <dbReference type="SAM" id="Phobius"/>
    </source>
</evidence>
<comment type="subcellular location">
    <subcellularLocation>
        <location evidence="1">Cell membrane</location>
        <topology evidence="1">Multi-pass membrane protein</topology>
    </subcellularLocation>
</comment>
<proteinExistence type="inferred from homology"/>
<feature type="transmembrane region" description="Helical" evidence="8">
    <location>
        <begin position="219"/>
        <end position="243"/>
    </location>
</feature>
<feature type="compositionally biased region" description="Basic and acidic residues" evidence="7">
    <location>
        <begin position="27"/>
        <end position="45"/>
    </location>
</feature>
<evidence type="ECO:0000256" key="4">
    <source>
        <dbReference type="ARBA" id="ARBA00022692"/>
    </source>
</evidence>
<evidence type="ECO:0000256" key="1">
    <source>
        <dbReference type="ARBA" id="ARBA00004651"/>
    </source>
</evidence>
<feature type="transmembrane region" description="Helical" evidence="8">
    <location>
        <begin position="338"/>
        <end position="357"/>
    </location>
</feature>
<dbReference type="KEGG" id="tva:4752076"/>
<feature type="transmembrane region" description="Helical" evidence="8">
    <location>
        <begin position="291"/>
        <end position="309"/>
    </location>
</feature>
<keyword evidence="3" id="KW-1003">Cell membrane</keyword>
<dbReference type="InParanoid" id="A2FL88"/>
<evidence type="ECO:0000256" key="6">
    <source>
        <dbReference type="ARBA" id="ARBA00023136"/>
    </source>
</evidence>
<evidence type="ECO:0000256" key="3">
    <source>
        <dbReference type="ARBA" id="ARBA00022475"/>
    </source>
</evidence>
<protein>
    <recommendedName>
        <fullName evidence="11">Sulfate exporter family transporter</fullName>
    </recommendedName>
</protein>
<dbReference type="VEuPathDB" id="TrichDB:TVAG_441630"/>
<dbReference type="VEuPathDB" id="TrichDB:TVAGG3_0569680"/>
<feature type="transmembrane region" description="Helical" evidence="8">
    <location>
        <begin position="96"/>
        <end position="116"/>
    </location>
</feature>
<name>A2FL88_TRIV3</name>
<dbReference type="GO" id="GO:0005886">
    <property type="term" value="C:plasma membrane"/>
    <property type="evidence" value="ECO:0000318"/>
    <property type="project" value="GO_Central"/>
</dbReference>
<dbReference type="OMA" id="LTRALWI"/>
<evidence type="ECO:0000256" key="7">
    <source>
        <dbReference type="SAM" id="MobiDB-lite"/>
    </source>
</evidence>
<dbReference type="eggNOG" id="ENOG502RXXQ">
    <property type="taxonomic scope" value="Eukaryota"/>
</dbReference>
<evidence type="ECO:0000256" key="2">
    <source>
        <dbReference type="ARBA" id="ARBA00007977"/>
    </source>
</evidence>
<comment type="similarity">
    <text evidence="2">Belongs to the UPF0324 family.</text>
</comment>
<dbReference type="OrthoDB" id="10263393at2759"/>
<evidence type="ECO:0000256" key="5">
    <source>
        <dbReference type="ARBA" id="ARBA00022989"/>
    </source>
</evidence>
<sequence length="422" mass="47303">MSNEPAEDGKKLEDIVDEQSNSSSTSKDLDNPPKEEEKKDVEAQKPPKKLKTYGEMTKAYWYQFINPNVWKTMPIFLIIGILFWCLGFIPNYEKCMLSQSIFAIVVGVLLALIPQVKDLVHSDFCKPGVGFSKQMFMRLAVILYGFRTKLSDIGNVGWGGAISAILMVILTFVLGSLFGRLLLKMRSEQAELQSCGFCICGIAAIMSSAGIINSGSEDISLACILVIVGGFLDIILYPILFTAHDKLFHSERNFGIAAGISIKEIAHTVSVGLSCSETVSKFAMIVKMFKVLLLPFLLIAMAFILPFIHKKKDDNTEKTEEENTCSYKVLDFFNKITIPWFAFIFIITTIINSYTNISEKAHKVLNEIIIIALSTSMFCVGVTTDLKLLLKSSGWKPFVHALVLYIWVFLFGWLLEYIFHNV</sequence>
<keyword evidence="4 8" id="KW-0812">Transmembrane</keyword>
<evidence type="ECO:0000313" key="9">
    <source>
        <dbReference type="EMBL" id="EAX94344.1"/>
    </source>
</evidence>
<evidence type="ECO:0008006" key="11">
    <source>
        <dbReference type="Google" id="ProtNLM"/>
    </source>
</evidence>
<dbReference type="Pfam" id="PF03601">
    <property type="entry name" value="Cons_hypoth698"/>
    <property type="match status" value="1"/>
</dbReference>
<feature type="transmembrane region" description="Helical" evidence="8">
    <location>
        <begin position="195"/>
        <end position="213"/>
    </location>
</feature>
<dbReference type="AlphaFoldDB" id="A2FL88"/>
<feature type="transmembrane region" description="Helical" evidence="8">
    <location>
        <begin position="364"/>
        <end position="386"/>
    </location>
</feature>